<feature type="transmembrane region" description="Helical" evidence="1">
    <location>
        <begin position="125"/>
        <end position="145"/>
    </location>
</feature>
<evidence type="ECO:0000256" key="1">
    <source>
        <dbReference type="SAM" id="Phobius"/>
    </source>
</evidence>
<name>A0A645BD18_9ZZZZ</name>
<keyword evidence="1" id="KW-1133">Transmembrane helix</keyword>
<proteinExistence type="predicted"/>
<feature type="transmembrane region" description="Helical" evidence="1">
    <location>
        <begin position="233"/>
        <end position="254"/>
    </location>
</feature>
<feature type="transmembrane region" description="Helical" evidence="1">
    <location>
        <begin position="93"/>
        <end position="113"/>
    </location>
</feature>
<feature type="transmembrane region" description="Helical" evidence="1">
    <location>
        <begin position="157"/>
        <end position="179"/>
    </location>
</feature>
<evidence type="ECO:0008006" key="3">
    <source>
        <dbReference type="Google" id="ProtNLM"/>
    </source>
</evidence>
<comment type="caution">
    <text evidence="2">The sequence shown here is derived from an EMBL/GenBank/DDBJ whole genome shotgun (WGS) entry which is preliminary data.</text>
</comment>
<accession>A0A645BD18</accession>
<feature type="transmembrane region" description="Helical" evidence="1">
    <location>
        <begin position="260"/>
        <end position="280"/>
    </location>
</feature>
<keyword evidence="1" id="KW-0812">Transmembrane</keyword>
<protein>
    <recommendedName>
        <fullName evidence="3">Polysaccharide biosynthesis protein C-terminal domain-containing protein</fullName>
    </recommendedName>
</protein>
<gene>
    <name evidence="2" type="ORF">SDC9_109826</name>
</gene>
<sequence length="288" mass="30387">MGAVIVYLYARTYWVRAYLTKASREMTSLAISGTNLALAAGLVTLLLRVSSHGWLPLLWVHLASMGLTGIVGHRILAGRRSGDTVGSGWNMAYAWENLALVSAMQISSVVAAPRLGLSFNAGLRGASTLLGPLNVLFGGARLTLLPRMARSPRSRQLLVGSSAALSLAGLGWVVILYWLLVFAGPAVLGDSWQVTRDMLPWVGATYVTQGAYLAAFIHARAVVLDSVVRSARVVQLGLVVLGTAVAMVAVDWRIYVAGNALANVVAFLMIFSAGSARASVEARGGAQP</sequence>
<organism evidence="2">
    <name type="scientific">bioreactor metagenome</name>
    <dbReference type="NCBI Taxonomy" id="1076179"/>
    <lineage>
        <taxon>unclassified sequences</taxon>
        <taxon>metagenomes</taxon>
        <taxon>ecological metagenomes</taxon>
    </lineage>
</organism>
<reference evidence="2" key="1">
    <citation type="submission" date="2019-08" db="EMBL/GenBank/DDBJ databases">
        <authorList>
            <person name="Kucharzyk K."/>
            <person name="Murdoch R.W."/>
            <person name="Higgins S."/>
            <person name="Loffler F."/>
        </authorList>
    </citation>
    <scope>NUCLEOTIDE SEQUENCE</scope>
</reference>
<keyword evidence="1" id="KW-0472">Membrane</keyword>
<dbReference type="EMBL" id="VSSQ01019137">
    <property type="protein sequence ID" value="MPM62948.1"/>
    <property type="molecule type" value="Genomic_DNA"/>
</dbReference>
<dbReference type="AlphaFoldDB" id="A0A645BD18"/>
<evidence type="ECO:0000313" key="2">
    <source>
        <dbReference type="EMBL" id="MPM62948.1"/>
    </source>
</evidence>
<feature type="transmembrane region" description="Helical" evidence="1">
    <location>
        <begin position="199"/>
        <end position="221"/>
    </location>
</feature>
<feature type="transmembrane region" description="Helical" evidence="1">
    <location>
        <begin position="26"/>
        <end position="47"/>
    </location>
</feature>
<feature type="transmembrane region" description="Helical" evidence="1">
    <location>
        <begin position="53"/>
        <end position="72"/>
    </location>
</feature>